<dbReference type="RefSeq" id="WP_344969319.1">
    <property type="nucleotide sequence ID" value="NZ_BAABDD010000006.1"/>
</dbReference>
<dbReference type="Gene3D" id="1.10.287.110">
    <property type="entry name" value="DnaJ domain"/>
    <property type="match status" value="1"/>
</dbReference>
<dbReference type="InterPro" id="IPR018253">
    <property type="entry name" value="DnaJ_domain_CS"/>
</dbReference>
<evidence type="ECO:0000313" key="4">
    <source>
        <dbReference type="Proteomes" id="UP001500908"/>
    </source>
</evidence>
<dbReference type="SMART" id="SM00271">
    <property type="entry name" value="DnaJ"/>
    <property type="match status" value="1"/>
</dbReference>
<dbReference type="InterPro" id="IPR036869">
    <property type="entry name" value="J_dom_sf"/>
</dbReference>
<dbReference type="Gene3D" id="2.60.260.20">
    <property type="entry name" value="Urease metallochaperone UreE, N-terminal domain"/>
    <property type="match status" value="2"/>
</dbReference>
<dbReference type="InterPro" id="IPR001623">
    <property type="entry name" value="DnaJ_domain"/>
</dbReference>
<gene>
    <name evidence="3" type="ORF">GCM10022402_17250</name>
</gene>
<reference evidence="4" key="1">
    <citation type="journal article" date="2019" name="Int. J. Syst. Evol. Microbiol.">
        <title>The Global Catalogue of Microorganisms (GCM) 10K type strain sequencing project: providing services to taxonomists for standard genome sequencing and annotation.</title>
        <authorList>
            <consortium name="The Broad Institute Genomics Platform"/>
            <consortium name="The Broad Institute Genome Sequencing Center for Infectious Disease"/>
            <person name="Wu L."/>
            <person name="Ma J."/>
        </authorList>
    </citation>
    <scope>NUCLEOTIDE SEQUENCE [LARGE SCALE GENOMIC DNA]</scope>
    <source>
        <strain evidence="4">JCM 17137</strain>
    </source>
</reference>
<dbReference type="InterPro" id="IPR002939">
    <property type="entry name" value="DnaJ_C"/>
</dbReference>
<dbReference type="Pfam" id="PF00226">
    <property type="entry name" value="DnaJ"/>
    <property type="match status" value="1"/>
</dbReference>
<dbReference type="CDD" id="cd06257">
    <property type="entry name" value="DnaJ"/>
    <property type="match status" value="1"/>
</dbReference>
<proteinExistence type="predicted"/>
<dbReference type="PRINTS" id="PR00625">
    <property type="entry name" value="JDOMAIN"/>
</dbReference>
<dbReference type="PANTHER" id="PTHR43096">
    <property type="entry name" value="DNAJ HOMOLOG 1, MITOCHONDRIAL-RELATED"/>
    <property type="match status" value="1"/>
</dbReference>
<dbReference type="PROSITE" id="PS00636">
    <property type="entry name" value="DNAJ_1"/>
    <property type="match status" value="1"/>
</dbReference>
<dbReference type="CDD" id="cd10747">
    <property type="entry name" value="DnaJ_C"/>
    <property type="match status" value="1"/>
</dbReference>
<dbReference type="SUPFAM" id="SSF49493">
    <property type="entry name" value="HSP40/DnaJ peptide-binding domain"/>
    <property type="match status" value="2"/>
</dbReference>
<comment type="caution">
    <text evidence="3">The sequence shown here is derived from an EMBL/GenBank/DDBJ whole genome shotgun (WGS) entry which is preliminary data.</text>
</comment>
<dbReference type="EMBL" id="BAABDD010000006">
    <property type="protein sequence ID" value="GAA3737876.1"/>
    <property type="molecule type" value="Genomic_DNA"/>
</dbReference>
<sequence>MSSPEDPYAVLGVRSDATQEQILRSFRALARRYHPDTSGGDHDAFARVRAAYETLADPARRAAYDAAYRPRSSRTPRSPGITRIPVRVRDDAPRRGSDITARLNLGLAEAVGGATVDVDLGGGDRAQVSVPAGATHRQRLRVRGAGEAGRNGGPRGDLLVTLLVSDHPTYWRVGRDLHTSLTLSYPEAVAGAVVAITTLLGKEVHLTVPPATAPGDRLRLPGHGVPGGAQRAAGDLVVHIALDIPTRLAPEQHTALNRLAEALPPPAKDPRR</sequence>
<dbReference type="Pfam" id="PF01556">
    <property type="entry name" value="DnaJ_C"/>
    <property type="match status" value="1"/>
</dbReference>
<accession>A0ABP7FFK9</accession>
<protein>
    <submittedName>
        <fullName evidence="3">J domain-containing protein</fullName>
    </submittedName>
</protein>
<feature type="domain" description="J" evidence="2">
    <location>
        <begin position="6"/>
        <end position="68"/>
    </location>
</feature>
<dbReference type="SUPFAM" id="SSF46565">
    <property type="entry name" value="Chaperone J-domain"/>
    <property type="match status" value="1"/>
</dbReference>
<dbReference type="InterPro" id="IPR008971">
    <property type="entry name" value="HSP40/DnaJ_pept-bd"/>
</dbReference>
<evidence type="ECO:0000256" key="1">
    <source>
        <dbReference type="ARBA" id="ARBA00023186"/>
    </source>
</evidence>
<organism evidence="3 4">
    <name type="scientific">Salinactinospora qingdaonensis</name>
    <dbReference type="NCBI Taxonomy" id="702744"/>
    <lineage>
        <taxon>Bacteria</taxon>
        <taxon>Bacillati</taxon>
        <taxon>Actinomycetota</taxon>
        <taxon>Actinomycetes</taxon>
        <taxon>Streptosporangiales</taxon>
        <taxon>Nocardiopsidaceae</taxon>
        <taxon>Salinactinospora</taxon>
    </lineage>
</organism>
<dbReference type="PANTHER" id="PTHR43096:SF52">
    <property type="entry name" value="DNAJ HOMOLOG 1, MITOCHONDRIAL-RELATED"/>
    <property type="match status" value="1"/>
</dbReference>
<keyword evidence="1" id="KW-0143">Chaperone</keyword>
<dbReference type="PROSITE" id="PS50076">
    <property type="entry name" value="DNAJ_2"/>
    <property type="match status" value="1"/>
</dbReference>
<keyword evidence="4" id="KW-1185">Reference proteome</keyword>
<name>A0ABP7FFK9_9ACTN</name>
<evidence type="ECO:0000259" key="2">
    <source>
        <dbReference type="PROSITE" id="PS50076"/>
    </source>
</evidence>
<dbReference type="Proteomes" id="UP001500908">
    <property type="component" value="Unassembled WGS sequence"/>
</dbReference>
<evidence type="ECO:0000313" key="3">
    <source>
        <dbReference type="EMBL" id="GAA3737876.1"/>
    </source>
</evidence>